<sequence>MVDAPNDRWLTTRSLESENAHMATCHYNIQTGEFLINGRPLSRLSLDYEMHPTYKRLFGNKVLGVFSSSKGLYFETRDSIYGFQVHVALHEEQLIVRAIRGLEMYDIVPLSALGDDVPRTFLEDYVHWVHRGTLEVEWRPLESKWTPSSDNWRISKAEDASASFLECSNKRVIEPESNTAKVIHRWLKPLESSTNINIFHNVDNDETEIRLPRMNLEFILRKIGLESKQFRMIVDTNQYIGTFHGLLHKLVLRDIQGKSQGVIVPHGSSRLFKLYLHALTSHCLPDSLTGRTGSEEALHGLALQSTRSYPLDAEHVEQLKLFAKLTPARDFHPKASKFTQTVSWENLSPLSQHEGFIEEARLMLSRAETVRKFNPEEGVKYNLELRGASELHARALIRNAVFRVDAFGAEKFTTSHDTHHSTARDSINNSLVESVACHVATVVGNWSCRLEPMKDLFLKIQSWEPIISGPLPDLKFEFDNRWLDNPARFMAQYWCSIQVFLTSADVTTDKFGIIFFLANLATSKLGNISLVHTLLALATAPGLRNLQPPPYESYDLSKGFEPHKASITIILDSCKVPYEESPEYQMPRDLNEQDINLYQRRGAAYNSATKRTVTKCLNYLLRRWPTRDITCLQTADVQTYLPGLKDRLGEIQALYPNCTRLVLPPSNQLPDKYAIPHQEYKYIRLRAYFKIRDLLKNPAPQLPLPQQALGDLFTVANEDEVAGGREGRSKLKSLLGKLSRSATGNYQKNYVADLRKSYAALLTSSSVRHSFTAASSYTILKDHLKQATENVDALYKMICSGFVISGSAVYESASKASLLPRLSPSILLKLLARFNEVVLSAEWKVALVRYALAIAAMQKAERLVACGERDSDILIALTNGGHTNWDPEEYPEWLLLELENNILIRPEQAQIAREMIDPQSGANSIMQLNMGLGKSSVIVPLVAATLADRTKLVRVIVLKSLSEQMFQLLVEKLGGLIGRRVYRLPISRGLKPNLETANLIQSILKECMACDGVRLVQPESILSFELLGIDYVLARELGTPLPEAGITPDSNAHDDLQISYKTGKVMVKTQQWLYENTRDILDESGEILSVKYELIYTLGVQNNVQFGPDREPYAWETNLSHSHRVLAVLSQTAREILGGHPEGLEIMEGVNGGFARIRILKEPVGIMLLEKVAKSICRSGMGSLPTWTFSEDEKVVVLEFITNLKITKARAAILDEKVFKSEFIKMSLLLLRGLFAAGVLDFVFSKKRWRVNYGLDLSRSKLAVPYHAKDNPSPRSEFSHPDTAITLTCLSCYYGGLTDQQIFDSFEELLLSDQSQEEYMRWIQNTEDFPPSFKQLAGVNLRDKRQCSQDLFPWLRFSKNLIDYYLEHLVFPKEMKEFSNKLSSSGWEIAREKRHATTGFSGTNDSKYMLPTPIKQVELLEQLSTNAEVLACLLQRIRFDYTFRGVQISTDGFISPETRAQQDDEMHALCIFTQSPNDFLRLVTGFRRLGQPYTNSHMGKILSGELVLSMEFEKENDVQVRAKVEEVDDPMDIYDDEPVATIIKQERS</sequence>
<evidence type="ECO:0000256" key="5">
    <source>
        <dbReference type="ARBA" id="ARBA00022801"/>
    </source>
</evidence>
<evidence type="ECO:0000256" key="2">
    <source>
        <dbReference type="ARBA" id="ARBA00012759"/>
    </source>
</evidence>
<evidence type="ECO:0000313" key="9">
    <source>
        <dbReference type="EMBL" id="CZS96684.1"/>
    </source>
</evidence>
<dbReference type="InterPro" id="IPR022105">
    <property type="entry name" value="DUF3645"/>
</dbReference>
<gene>
    <name evidence="9" type="ORF">RCO7_02558</name>
</gene>
<dbReference type="GO" id="GO:0006508">
    <property type="term" value="P:proteolysis"/>
    <property type="evidence" value="ECO:0007669"/>
    <property type="project" value="UniProtKB-KW"/>
</dbReference>
<keyword evidence="6" id="KW-0788">Thiol protease</keyword>
<dbReference type="InterPro" id="IPR051346">
    <property type="entry name" value="OTU_Deubiquitinase"/>
</dbReference>
<dbReference type="InterPro" id="IPR022099">
    <property type="entry name" value="DUF3638"/>
</dbReference>
<dbReference type="Pfam" id="PF12359">
    <property type="entry name" value="DUF3645"/>
    <property type="match status" value="1"/>
</dbReference>
<reference evidence="10" key="1">
    <citation type="submission" date="2016-03" db="EMBL/GenBank/DDBJ databases">
        <authorList>
            <person name="Ploux O."/>
        </authorList>
    </citation>
    <scope>NUCLEOTIDE SEQUENCE [LARGE SCALE GENOMIC DNA]</scope>
    <source>
        <strain evidence="10">UK7</strain>
    </source>
</reference>
<keyword evidence="10" id="KW-1185">Reference proteome</keyword>
<organism evidence="9 10">
    <name type="scientific">Rhynchosporium graminicola</name>
    <dbReference type="NCBI Taxonomy" id="2792576"/>
    <lineage>
        <taxon>Eukaryota</taxon>
        <taxon>Fungi</taxon>
        <taxon>Dikarya</taxon>
        <taxon>Ascomycota</taxon>
        <taxon>Pezizomycotina</taxon>
        <taxon>Leotiomycetes</taxon>
        <taxon>Helotiales</taxon>
        <taxon>Ploettnerulaceae</taxon>
        <taxon>Rhynchosporium</taxon>
    </lineage>
</organism>
<evidence type="ECO:0000256" key="4">
    <source>
        <dbReference type="ARBA" id="ARBA00022786"/>
    </source>
</evidence>
<dbReference type="Proteomes" id="UP000178129">
    <property type="component" value="Unassembled WGS sequence"/>
</dbReference>
<dbReference type="PANTHER" id="PTHR13367">
    <property type="entry name" value="UBIQUITIN THIOESTERASE"/>
    <property type="match status" value="1"/>
</dbReference>
<evidence type="ECO:0000313" key="10">
    <source>
        <dbReference type="Proteomes" id="UP000178129"/>
    </source>
</evidence>
<dbReference type="InParanoid" id="A0A1E1KIQ9"/>
<keyword evidence="4" id="KW-0833">Ubl conjugation pathway</keyword>
<keyword evidence="3" id="KW-0645">Protease</keyword>
<evidence type="ECO:0000259" key="7">
    <source>
        <dbReference type="Pfam" id="PF12340"/>
    </source>
</evidence>
<protein>
    <recommendedName>
        <fullName evidence="2">ubiquitinyl hydrolase 1</fullName>
        <ecNumber evidence="2">3.4.19.12</ecNumber>
    </recommendedName>
</protein>
<dbReference type="GO" id="GO:0004843">
    <property type="term" value="F:cysteine-type deubiquitinase activity"/>
    <property type="evidence" value="ECO:0007669"/>
    <property type="project" value="UniProtKB-EC"/>
</dbReference>
<dbReference type="EC" id="3.4.19.12" evidence="2"/>
<comment type="caution">
    <text evidence="9">The sequence shown here is derived from an EMBL/GenBank/DDBJ whole genome shotgun (WGS) entry which is preliminary data.</text>
</comment>
<keyword evidence="5" id="KW-0378">Hydrolase</keyword>
<feature type="domain" description="DUF3638" evidence="7">
    <location>
        <begin position="882"/>
        <end position="1111"/>
    </location>
</feature>
<dbReference type="PANTHER" id="PTHR13367:SF34">
    <property type="match status" value="1"/>
</dbReference>
<proteinExistence type="predicted"/>
<name>A0A1E1KIQ9_9HELO</name>
<evidence type="ECO:0000256" key="6">
    <source>
        <dbReference type="ARBA" id="ARBA00022807"/>
    </source>
</evidence>
<evidence type="ECO:0000259" key="8">
    <source>
        <dbReference type="Pfam" id="PF12359"/>
    </source>
</evidence>
<evidence type="ECO:0000256" key="3">
    <source>
        <dbReference type="ARBA" id="ARBA00022670"/>
    </source>
</evidence>
<dbReference type="EMBL" id="FJUW01000012">
    <property type="protein sequence ID" value="CZS96684.1"/>
    <property type="molecule type" value="Genomic_DNA"/>
</dbReference>
<comment type="catalytic activity">
    <reaction evidence="1">
        <text>Thiol-dependent hydrolysis of ester, thioester, amide, peptide and isopeptide bonds formed by the C-terminal Gly of ubiquitin (a 76-residue protein attached to proteins as an intracellular targeting signal).</text>
        <dbReference type="EC" id="3.4.19.12"/>
    </reaction>
</comment>
<accession>A0A1E1KIQ9</accession>
<dbReference type="Pfam" id="PF12340">
    <property type="entry name" value="DUF3638"/>
    <property type="match status" value="1"/>
</dbReference>
<evidence type="ECO:0000256" key="1">
    <source>
        <dbReference type="ARBA" id="ARBA00000707"/>
    </source>
</evidence>
<dbReference type="STRING" id="914237.A0A1E1KIQ9"/>
<feature type="domain" description="DUF3645" evidence="8">
    <location>
        <begin position="1256"/>
        <end position="1288"/>
    </location>
</feature>